<accession>A0AA39C2D3</accession>
<sequence length="101" mass="11562">MSNLSEYYYNFLTPRLAQPLAKLTYGAYLIHPIIHSHDIGSERSALTCSLFNGAQDAISDLVLTFSLSLVLLLAVEEPFRRIEKQFITKRLPQTNELENYK</sequence>
<dbReference type="PANTHER" id="PTHR11161">
    <property type="entry name" value="O-ACYLTRANSFERASE"/>
    <property type="match status" value="1"/>
</dbReference>
<dbReference type="AlphaFoldDB" id="A0AA39C2D3"/>
<gene>
    <name evidence="1" type="ORF">PV327_011634</name>
</gene>
<dbReference type="Proteomes" id="UP001168972">
    <property type="component" value="Unassembled WGS sequence"/>
</dbReference>
<dbReference type="InterPro" id="IPR052728">
    <property type="entry name" value="O2_lipid_transport_reg"/>
</dbReference>
<evidence type="ECO:0000313" key="2">
    <source>
        <dbReference type="Proteomes" id="UP001168972"/>
    </source>
</evidence>
<name>A0AA39C2D3_MICHY</name>
<reference evidence="1" key="1">
    <citation type="journal article" date="2023" name="bioRxiv">
        <title>Scaffold-level genome assemblies of two parasitoid biocontrol wasps reveal the parthenogenesis mechanism and an associated novel virus.</title>
        <authorList>
            <person name="Inwood S."/>
            <person name="Skelly J."/>
            <person name="Guhlin J."/>
            <person name="Harrop T."/>
            <person name="Goldson S."/>
            <person name="Dearden P."/>
        </authorList>
    </citation>
    <scope>NUCLEOTIDE SEQUENCE</scope>
    <source>
        <strain evidence="1">Lincoln</strain>
        <tissue evidence="1">Whole body</tissue>
    </source>
</reference>
<comment type="caution">
    <text evidence="1">The sequence shown here is derived from an EMBL/GenBank/DDBJ whole genome shotgun (WGS) entry which is preliminary data.</text>
</comment>
<reference evidence="1" key="2">
    <citation type="submission" date="2023-03" db="EMBL/GenBank/DDBJ databases">
        <authorList>
            <person name="Inwood S.N."/>
            <person name="Skelly J.G."/>
            <person name="Guhlin J."/>
            <person name="Harrop T.W.R."/>
            <person name="Goldson S.G."/>
            <person name="Dearden P.K."/>
        </authorList>
    </citation>
    <scope>NUCLEOTIDE SEQUENCE</scope>
    <source>
        <strain evidence="1">Lincoln</strain>
        <tissue evidence="1">Whole body</tissue>
    </source>
</reference>
<evidence type="ECO:0000313" key="1">
    <source>
        <dbReference type="EMBL" id="KAK0156771.1"/>
    </source>
</evidence>
<organism evidence="1 2">
    <name type="scientific">Microctonus hyperodae</name>
    <name type="common">Parasitoid wasp</name>
    <dbReference type="NCBI Taxonomy" id="165561"/>
    <lineage>
        <taxon>Eukaryota</taxon>
        <taxon>Metazoa</taxon>
        <taxon>Ecdysozoa</taxon>
        <taxon>Arthropoda</taxon>
        <taxon>Hexapoda</taxon>
        <taxon>Insecta</taxon>
        <taxon>Pterygota</taxon>
        <taxon>Neoptera</taxon>
        <taxon>Endopterygota</taxon>
        <taxon>Hymenoptera</taxon>
        <taxon>Apocrita</taxon>
        <taxon>Ichneumonoidea</taxon>
        <taxon>Braconidae</taxon>
        <taxon>Euphorinae</taxon>
        <taxon>Microctonus</taxon>
    </lineage>
</organism>
<protein>
    <submittedName>
        <fullName evidence="1">Uncharacterized protein</fullName>
    </submittedName>
</protein>
<proteinExistence type="predicted"/>
<dbReference type="PANTHER" id="PTHR11161:SF71">
    <property type="entry name" value="NOSE RESISTANT-TO-FLUOXETINE PROTEIN N-TERMINAL DOMAIN-CONTAINING PROTEIN"/>
    <property type="match status" value="1"/>
</dbReference>
<dbReference type="EMBL" id="JAQQBR010003186">
    <property type="protein sequence ID" value="KAK0156771.1"/>
    <property type="molecule type" value="Genomic_DNA"/>
</dbReference>
<keyword evidence="2" id="KW-1185">Reference proteome</keyword>